<dbReference type="EMBL" id="AP011118">
    <property type="protein sequence ID" value="BAH56157.1"/>
    <property type="molecule type" value="Genomic_DNA"/>
</dbReference>
<sequence>MTSTHMVAEVSATDTGERTERETVWPWHELDYALLVADSDRILADALTPQAVVLLRRVATAPAGPPRLSPLTPVGWTALPPPLPGIRATQRSPPRPEKPGTI</sequence>
<dbReference type="RefSeq" id="WP_012691882.1">
    <property type="nucleotide sequence ID" value="NC_012523.1"/>
</dbReference>
<gene>
    <name evidence="2" type="ordered locus">ROP_pKNR-00650</name>
</gene>
<feature type="region of interest" description="Disordered" evidence="1">
    <location>
        <begin position="62"/>
        <end position="102"/>
    </location>
</feature>
<evidence type="ECO:0000256" key="1">
    <source>
        <dbReference type="SAM" id="MobiDB-lite"/>
    </source>
</evidence>
<dbReference type="KEGG" id="rop:ROP_pKNR-00650"/>
<dbReference type="OrthoDB" id="4468184at2"/>
<dbReference type="PATRIC" id="fig|632772.20.peg.7636"/>
<dbReference type="HOGENOM" id="CLU_2275296_0_0_11"/>
<organism evidence="2 3">
    <name type="scientific">Rhodococcus opacus (strain B4)</name>
    <dbReference type="NCBI Taxonomy" id="632772"/>
    <lineage>
        <taxon>Bacteria</taxon>
        <taxon>Bacillati</taxon>
        <taxon>Actinomycetota</taxon>
        <taxon>Actinomycetes</taxon>
        <taxon>Mycobacteriales</taxon>
        <taxon>Nocardiaceae</taxon>
        <taxon>Rhodococcus</taxon>
    </lineage>
</organism>
<evidence type="ECO:0000313" key="3">
    <source>
        <dbReference type="Proteomes" id="UP000002212"/>
    </source>
</evidence>
<feature type="region of interest" description="Disordered" evidence="1">
    <location>
        <begin position="1"/>
        <end position="20"/>
    </location>
</feature>
<keyword evidence="2" id="KW-0614">Plasmid</keyword>
<proteinExistence type="predicted"/>
<geneLocation type="plasmid" evidence="2 3">
    <name>pKNR</name>
</geneLocation>
<reference evidence="2 3" key="1">
    <citation type="submission" date="2009-03" db="EMBL/GenBank/DDBJ databases">
        <title>Comparison of the complete genome sequences of Rhodococcus erythropolis PR4 and Rhodococcus opacus B4.</title>
        <authorList>
            <person name="Takarada H."/>
            <person name="Sekine M."/>
            <person name="Hosoyama A."/>
            <person name="Yamada R."/>
            <person name="Fujisawa T."/>
            <person name="Omata S."/>
            <person name="Shimizu A."/>
            <person name="Tsukatani N."/>
            <person name="Tanikawa S."/>
            <person name="Fujita N."/>
            <person name="Harayama S."/>
        </authorList>
    </citation>
    <scope>NUCLEOTIDE SEQUENCE [LARGE SCALE GENOMIC DNA]</scope>
    <source>
        <strain evidence="2 3">B4</strain>
        <plasmid evidence="2 3">pKNR</plasmid>
    </source>
</reference>
<accession>C1BEB7</accession>
<dbReference type="Proteomes" id="UP000002212">
    <property type="component" value="Plasmid pKNR"/>
</dbReference>
<name>C1BEB7_RHOOB</name>
<protein>
    <submittedName>
        <fullName evidence="2">Uncharacterized protein</fullName>
    </submittedName>
</protein>
<evidence type="ECO:0000313" key="2">
    <source>
        <dbReference type="EMBL" id="BAH56157.1"/>
    </source>
</evidence>
<dbReference type="AlphaFoldDB" id="C1BEB7"/>